<evidence type="ECO:0000256" key="1">
    <source>
        <dbReference type="SAM" id="Phobius"/>
    </source>
</evidence>
<keyword evidence="1" id="KW-0472">Membrane</keyword>
<dbReference type="EMBL" id="CCKQ01004020">
    <property type="protein sequence ID" value="CDW75155.1"/>
    <property type="molecule type" value="Genomic_DNA"/>
</dbReference>
<keyword evidence="1" id="KW-1133">Transmembrane helix</keyword>
<proteinExistence type="predicted"/>
<keyword evidence="1" id="KW-0812">Transmembrane</keyword>
<dbReference type="Proteomes" id="UP000039865">
    <property type="component" value="Unassembled WGS sequence"/>
</dbReference>
<name>A0A077ZZ09_STYLE</name>
<keyword evidence="3" id="KW-1185">Reference proteome</keyword>
<evidence type="ECO:0000313" key="2">
    <source>
        <dbReference type="EMBL" id="CDW75155.1"/>
    </source>
</evidence>
<evidence type="ECO:0000313" key="3">
    <source>
        <dbReference type="Proteomes" id="UP000039865"/>
    </source>
</evidence>
<feature type="transmembrane region" description="Helical" evidence="1">
    <location>
        <begin position="33"/>
        <end position="50"/>
    </location>
</feature>
<dbReference type="InParanoid" id="A0A077ZZ09"/>
<dbReference type="AlphaFoldDB" id="A0A077ZZ09"/>
<feature type="transmembrane region" description="Helical" evidence="1">
    <location>
        <begin position="148"/>
        <end position="172"/>
    </location>
</feature>
<sequence length="216" mass="25273">MNSNLFPYQMIEMIHRPEVQDYLSDLFNSKERLGFSLYSIISIILNYLSIRVEIELINVDPQNQYQYQQGSSTFLQNFQLLEQREVKMSYQDWLMTLLNVSTDFFLLFYTILGRVGIGANLLISHIYIRDPNEFNQSGRFELFTQNVLIAFKYLSLFLNTGMMISVICNLMLSLLTGQFQIIKKYVLIFVPSTVLLFALNYVPDVMAIKYLSKVMI</sequence>
<gene>
    <name evidence="2" type="primary">Contig7455.g7965</name>
    <name evidence="2" type="ORF">STYLEM_4142</name>
</gene>
<reference evidence="2 3" key="1">
    <citation type="submission" date="2014-06" db="EMBL/GenBank/DDBJ databases">
        <authorList>
            <person name="Swart Estienne"/>
        </authorList>
    </citation>
    <scope>NUCLEOTIDE SEQUENCE [LARGE SCALE GENOMIC DNA]</scope>
    <source>
        <strain evidence="2 3">130c</strain>
    </source>
</reference>
<organism evidence="2 3">
    <name type="scientific">Stylonychia lemnae</name>
    <name type="common">Ciliate</name>
    <dbReference type="NCBI Taxonomy" id="5949"/>
    <lineage>
        <taxon>Eukaryota</taxon>
        <taxon>Sar</taxon>
        <taxon>Alveolata</taxon>
        <taxon>Ciliophora</taxon>
        <taxon>Intramacronucleata</taxon>
        <taxon>Spirotrichea</taxon>
        <taxon>Stichotrichia</taxon>
        <taxon>Sporadotrichida</taxon>
        <taxon>Oxytrichidae</taxon>
        <taxon>Stylonychinae</taxon>
        <taxon>Stylonychia</taxon>
    </lineage>
</organism>
<accession>A0A077ZZ09</accession>
<feature type="transmembrane region" description="Helical" evidence="1">
    <location>
        <begin position="184"/>
        <end position="202"/>
    </location>
</feature>
<protein>
    <submittedName>
        <fullName evidence="2">Uncharacterized protein</fullName>
    </submittedName>
</protein>
<feature type="transmembrane region" description="Helical" evidence="1">
    <location>
        <begin position="104"/>
        <end position="128"/>
    </location>
</feature>